<dbReference type="InterPro" id="IPR050595">
    <property type="entry name" value="Bact_response_regulator"/>
</dbReference>
<keyword evidence="5" id="KW-1185">Reference proteome</keyword>
<dbReference type="PROSITE" id="PS50110">
    <property type="entry name" value="RESPONSE_REGULATORY"/>
    <property type="match status" value="1"/>
</dbReference>
<keyword evidence="1 2" id="KW-0597">Phosphoprotein</keyword>
<dbReference type="SUPFAM" id="SSF46955">
    <property type="entry name" value="Putative DNA-binding domain"/>
    <property type="match status" value="1"/>
</dbReference>
<dbReference type="Gene3D" id="1.10.1660.10">
    <property type="match status" value="1"/>
</dbReference>
<dbReference type="NCBIfam" id="TIGR01764">
    <property type="entry name" value="excise"/>
    <property type="match status" value="1"/>
</dbReference>
<dbReference type="RefSeq" id="WP_069946853.1">
    <property type="nucleotide sequence ID" value="NZ_CP014143.1"/>
</dbReference>
<dbReference type="InterPro" id="IPR001789">
    <property type="entry name" value="Sig_transdc_resp-reg_receiver"/>
</dbReference>
<dbReference type="AlphaFoldDB" id="A0A1C9W6J3"/>
<dbReference type="PANTHER" id="PTHR44591:SF3">
    <property type="entry name" value="RESPONSE REGULATORY DOMAIN-CONTAINING PROTEIN"/>
    <property type="match status" value="1"/>
</dbReference>
<evidence type="ECO:0000313" key="5">
    <source>
        <dbReference type="Proteomes" id="UP000095672"/>
    </source>
</evidence>
<dbReference type="InterPro" id="IPR011006">
    <property type="entry name" value="CheY-like_superfamily"/>
</dbReference>
<dbReference type="InterPro" id="IPR009061">
    <property type="entry name" value="DNA-bd_dom_put_sf"/>
</dbReference>
<evidence type="ECO:0000256" key="2">
    <source>
        <dbReference type="PROSITE-ProRule" id="PRU00169"/>
    </source>
</evidence>
<feature type="domain" description="Response regulatory" evidence="3">
    <location>
        <begin position="71"/>
        <end position="186"/>
    </location>
</feature>
<dbReference type="InterPro" id="IPR010093">
    <property type="entry name" value="SinI_DNA-bd"/>
</dbReference>
<dbReference type="PATRIC" id="fig|1769779.3.peg.1306"/>
<dbReference type="InterPro" id="IPR041657">
    <property type="entry name" value="HTH_17"/>
</dbReference>
<dbReference type="GO" id="GO:0000160">
    <property type="term" value="P:phosphorelay signal transduction system"/>
    <property type="evidence" value="ECO:0007669"/>
    <property type="project" value="InterPro"/>
</dbReference>
<dbReference type="SUPFAM" id="SSF52172">
    <property type="entry name" value="CheY-like"/>
    <property type="match status" value="1"/>
</dbReference>
<dbReference type="PANTHER" id="PTHR44591">
    <property type="entry name" value="STRESS RESPONSE REGULATOR PROTEIN 1"/>
    <property type="match status" value="1"/>
</dbReference>
<name>A0A1C9W6J3_9GAMM</name>
<organism evidence="4 5">
    <name type="scientific">Microbulbifer aggregans</name>
    <dbReference type="NCBI Taxonomy" id="1769779"/>
    <lineage>
        <taxon>Bacteria</taxon>
        <taxon>Pseudomonadati</taxon>
        <taxon>Pseudomonadota</taxon>
        <taxon>Gammaproteobacteria</taxon>
        <taxon>Cellvibrionales</taxon>
        <taxon>Microbulbiferaceae</taxon>
        <taxon>Microbulbifer</taxon>
    </lineage>
</organism>
<dbReference type="Pfam" id="PF12728">
    <property type="entry name" value="HTH_17"/>
    <property type="match status" value="1"/>
</dbReference>
<evidence type="ECO:0000313" key="4">
    <source>
        <dbReference type="EMBL" id="AOS96747.1"/>
    </source>
</evidence>
<dbReference type="Gene3D" id="3.40.50.2300">
    <property type="match status" value="1"/>
</dbReference>
<dbReference type="Pfam" id="PF00072">
    <property type="entry name" value="Response_reg"/>
    <property type="match status" value="1"/>
</dbReference>
<dbReference type="STRING" id="1769779.AUP74_01288"/>
<accession>A0A1C9W6J3</accession>
<reference evidence="5" key="1">
    <citation type="submission" date="2016-01" db="EMBL/GenBank/DDBJ databases">
        <title>Complete genome sequence of Microbulbifer sp. CCB-MM1, a halophile isolated from Matang Mangrove Forest, Perak.</title>
        <authorList>
            <person name="Moh T.H."/>
            <person name="Dinesh B."/>
            <person name="Lau N.-S."/>
            <person name="Go F."/>
            <person name="Alexander Chong S.-C."/>
        </authorList>
    </citation>
    <scope>NUCLEOTIDE SEQUENCE [LARGE SCALE GENOMIC DNA]</scope>
    <source>
        <strain evidence="5">CCB-MM1</strain>
    </source>
</reference>
<dbReference type="KEGG" id="micc:AUP74_01288"/>
<evidence type="ECO:0000256" key="1">
    <source>
        <dbReference type="ARBA" id="ARBA00022553"/>
    </source>
</evidence>
<protein>
    <submittedName>
        <fullName evidence="4">Response regulator MprA</fullName>
    </submittedName>
</protein>
<gene>
    <name evidence="4" type="primary">mprA</name>
    <name evidence="4" type="ORF">AUP74_01288</name>
</gene>
<dbReference type="Proteomes" id="UP000095672">
    <property type="component" value="Chromosome"/>
</dbReference>
<dbReference type="OrthoDB" id="5703386at2"/>
<dbReference type="GO" id="GO:0003677">
    <property type="term" value="F:DNA binding"/>
    <property type="evidence" value="ECO:0007669"/>
    <property type="project" value="InterPro"/>
</dbReference>
<sequence length="188" mass="20488">MNELHVLTTGEAARYCGVNFRTVIRWIERGQLKAYKLPGRGDHRICVEDFVGFLRDNAMPVPSELAVASRKVLLLTADPEIAGTGRQGLQQAGCEVEVAGDSFVAGTMMAACKPALLVLDANLSQLNGFQILDHLRSRSEFANMHAVVVAPANDHNQQRWLDAGADAVVTTPVDRNELVAKVKLLLEI</sequence>
<dbReference type="EMBL" id="CP014143">
    <property type="protein sequence ID" value="AOS96747.1"/>
    <property type="molecule type" value="Genomic_DNA"/>
</dbReference>
<dbReference type="SMART" id="SM00448">
    <property type="entry name" value="REC"/>
    <property type="match status" value="1"/>
</dbReference>
<feature type="modified residue" description="4-aspartylphosphate" evidence="2">
    <location>
        <position position="120"/>
    </location>
</feature>
<evidence type="ECO:0000259" key="3">
    <source>
        <dbReference type="PROSITE" id="PS50110"/>
    </source>
</evidence>
<proteinExistence type="predicted"/>